<evidence type="ECO:0000256" key="1">
    <source>
        <dbReference type="SAM" id="MobiDB-lite"/>
    </source>
</evidence>
<dbReference type="EMBL" id="CADCTM010000111">
    <property type="protein sequence ID" value="CAA9226133.1"/>
    <property type="molecule type" value="Genomic_DNA"/>
</dbReference>
<feature type="region of interest" description="Disordered" evidence="1">
    <location>
        <begin position="35"/>
        <end position="55"/>
    </location>
</feature>
<feature type="compositionally biased region" description="Polar residues" evidence="1">
    <location>
        <begin position="39"/>
        <end position="55"/>
    </location>
</feature>
<protein>
    <submittedName>
        <fullName evidence="2">Uncharacterized protein</fullName>
    </submittedName>
</protein>
<evidence type="ECO:0000313" key="2">
    <source>
        <dbReference type="EMBL" id="CAA9226133.1"/>
    </source>
</evidence>
<sequence>MPNYPPLATHQRFNVGLGFWLSDPIFIKAKKLSLPLMPSSDSKPLSQESTASKKF</sequence>
<accession>A0A6J4HKW1</accession>
<organism evidence="2">
    <name type="scientific">uncultured Coleofasciculus sp</name>
    <dbReference type="NCBI Taxonomy" id="1267456"/>
    <lineage>
        <taxon>Bacteria</taxon>
        <taxon>Bacillati</taxon>
        <taxon>Cyanobacteriota</taxon>
        <taxon>Cyanophyceae</taxon>
        <taxon>Coleofasciculales</taxon>
        <taxon>Coleofasciculaceae</taxon>
        <taxon>Coleofasciculus</taxon>
        <taxon>environmental samples</taxon>
    </lineage>
</organism>
<dbReference type="AlphaFoldDB" id="A0A6J4HKW1"/>
<gene>
    <name evidence="2" type="ORF">AVDCRST_MAG92-798</name>
</gene>
<proteinExistence type="predicted"/>
<reference evidence="2" key="1">
    <citation type="submission" date="2020-02" db="EMBL/GenBank/DDBJ databases">
        <authorList>
            <person name="Meier V. D."/>
        </authorList>
    </citation>
    <scope>NUCLEOTIDE SEQUENCE</scope>
    <source>
        <strain evidence="2">AVDCRST_MAG92</strain>
    </source>
</reference>
<name>A0A6J4HKW1_9CYAN</name>